<keyword evidence="2" id="KW-1185">Reference proteome</keyword>
<proteinExistence type="predicted"/>
<reference evidence="1 2" key="1">
    <citation type="submission" date="2016-07" db="EMBL/GenBank/DDBJ databases">
        <title>Complete genome sequences of Bordetella pseudohinzii.</title>
        <authorList>
            <person name="Spilker T."/>
            <person name="Darrah R."/>
            <person name="LiPuma J.J."/>
        </authorList>
    </citation>
    <scope>NUCLEOTIDE SEQUENCE [LARGE SCALE GENOMIC DNA]</scope>
    <source>
        <strain evidence="1 2">HI4681</strain>
    </source>
</reference>
<gene>
    <name evidence="1" type="ORF">BBN53_13680</name>
</gene>
<evidence type="ECO:0000313" key="1">
    <source>
        <dbReference type="EMBL" id="ANY16842.1"/>
    </source>
</evidence>
<protein>
    <recommendedName>
        <fullName evidence="3">LysR substrate binding domain</fullName>
    </recommendedName>
</protein>
<dbReference type="Proteomes" id="UP000092950">
    <property type="component" value="Chromosome"/>
</dbReference>
<sequence>MAFHDVKSYEINFVVSFREAIAMLRARSIDYILQCAVHPETPQTLGENFRDVFAIDSFISDSQELAILTRLDVTVPKTIGALLPANEGYCDLTRWETKVSMKSLPLIFESLLAGEIDSGLVYRTYADKHPDKVRVEEVIGSPDDVWIVYGRTRAYNGKILGSRESGFSRDLEILRGEAARNRG</sequence>
<organism evidence="1 2">
    <name type="scientific">Bordetella pseudohinzii</name>
    <dbReference type="NCBI Taxonomy" id="1331258"/>
    <lineage>
        <taxon>Bacteria</taxon>
        <taxon>Pseudomonadati</taxon>
        <taxon>Pseudomonadota</taxon>
        <taxon>Betaproteobacteria</taxon>
        <taxon>Burkholderiales</taxon>
        <taxon>Alcaligenaceae</taxon>
        <taxon>Bordetella</taxon>
    </lineage>
</organism>
<dbReference type="EMBL" id="CP016440">
    <property type="protein sequence ID" value="ANY16842.1"/>
    <property type="molecule type" value="Genomic_DNA"/>
</dbReference>
<name>A0ABN4RTD0_9BORD</name>
<evidence type="ECO:0000313" key="2">
    <source>
        <dbReference type="Proteomes" id="UP000092950"/>
    </source>
</evidence>
<evidence type="ECO:0008006" key="3">
    <source>
        <dbReference type="Google" id="ProtNLM"/>
    </source>
</evidence>
<accession>A0ABN4RTD0</accession>